<dbReference type="PANTHER" id="PTHR30570">
    <property type="entry name" value="PERIPLASMIC PHOSPHATE BINDING COMPONENT OF PHOSPHATE ABC TRANSPORTER"/>
    <property type="match status" value="1"/>
</dbReference>
<evidence type="ECO:0000313" key="4">
    <source>
        <dbReference type="EMBL" id="MSU88365.1"/>
    </source>
</evidence>
<dbReference type="SUPFAM" id="SSF53850">
    <property type="entry name" value="Periplasmic binding protein-like II"/>
    <property type="match status" value="1"/>
</dbReference>
<protein>
    <recommendedName>
        <fullName evidence="3">PBP domain-containing protein</fullName>
    </recommendedName>
</protein>
<organism evidence="4 5">
    <name type="scientific">Halovulum marinum</name>
    <dbReference type="NCBI Taxonomy" id="2662447"/>
    <lineage>
        <taxon>Bacteria</taxon>
        <taxon>Pseudomonadati</taxon>
        <taxon>Pseudomonadota</taxon>
        <taxon>Alphaproteobacteria</taxon>
        <taxon>Rhodobacterales</taxon>
        <taxon>Paracoccaceae</taxon>
        <taxon>Halovulum</taxon>
    </lineage>
</organism>
<keyword evidence="1 2" id="KW-0732">Signal</keyword>
<comment type="caution">
    <text evidence="4">The sequence shown here is derived from an EMBL/GenBank/DDBJ whole genome shotgun (WGS) entry which is preliminary data.</text>
</comment>
<accession>A0A6L5YWY0</accession>
<feature type="signal peptide" evidence="2">
    <location>
        <begin position="1"/>
        <end position="22"/>
    </location>
</feature>
<dbReference type="Gene3D" id="3.40.190.10">
    <property type="entry name" value="Periplasmic binding protein-like II"/>
    <property type="match status" value="2"/>
</dbReference>
<name>A0A6L5YWY0_9RHOB</name>
<evidence type="ECO:0000256" key="2">
    <source>
        <dbReference type="SAM" id="SignalP"/>
    </source>
</evidence>
<gene>
    <name evidence="4" type="ORF">GE300_01885</name>
</gene>
<dbReference type="Proteomes" id="UP000474957">
    <property type="component" value="Unassembled WGS sequence"/>
</dbReference>
<dbReference type="PANTHER" id="PTHR30570:SF1">
    <property type="entry name" value="PHOSPHATE-BINDING PROTEIN PSTS"/>
    <property type="match status" value="1"/>
</dbReference>
<dbReference type="RefSeq" id="WP_154444360.1">
    <property type="nucleotide sequence ID" value="NZ_WIND01000001.1"/>
</dbReference>
<evidence type="ECO:0000313" key="5">
    <source>
        <dbReference type="Proteomes" id="UP000474957"/>
    </source>
</evidence>
<evidence type="ECO:0000256" key="1">
    <source>
        <dbReference type="ARBA" id="ARBA00022729"/>
    </source>
</evidence>
<dbReference type="Pfam" id="PF12849">
    <property type="entry name" value="PBP_like_2"/>
    <property type="match status" value="1"/>
</dbReference>
<reference evidence="4 5" key="1">
    <citation type="submission" date="2019-10" db="EMBL/GenBank/DDBJ databases">
        <title>Cognatihalovulum marinum gen. nov. sp. nov., a new member of the family Rhodobacteraceae isolated from deep seawater of the Northwest Indian Ocean.</title>
        <authorList>
            <person name="Ruan C."/>
            <person name="Wang J."/>
            <person name="Zheng X."/>
            <person name="Song L."/>
            <person name="Zhu Y."/>
            <person name="Huang Y."/>
            <person name="Lu Z."/>
            <person name="Du W."/>
            <person name="Huang L."/>
            <person name="Dai X."/>
        </authorList>
    </citation>
    <scope>NUCLEOTIDE SEQUENCE [LARGE SCALE GENOMIC DNA]</scope>
    <source>
        <strain evidence="4 5">2CG4</strain>
    </source>
</reference>
<dbReference type="AlphaFoldDB" id="A0A6L5YWY0"/>
<dbReference type="InterPro" id="IPR050811">
    <property type="entry name" value="Phosphate_ABC_transporter"/>
</dbReference>
<feature type="chain" id="PRO_5026846977" description="PBP domain-containing protein" evidence="2">
    <location>
        <begin position="23"/>
        <end position="487"/>
    </location>
</feature>
<dbReference type="EMBL" id="WIND01000001">
    <property type="protein sequence ID" value="MSU88365.1"/>
    <property type="molecule type" value="Genomic_DNA"/>
</dbReference>
<proteinExistence type="predicted"/>
<keyword evidence="5" id="KW-1185">Reference proteome</keyword>
<evidence type="ECO:0000259" key="3">
    <source>
        <dbReference type="Pfam" id="PF12849"/>
    </source>
</evidence>
<sequence length="487" mass="51496">MRTARMFVLLVLGAMASAPAAAEEVQLVTTNGLFDFRGELLAFDGARYTLRSSLGTLTFPADEVTCVGAACPDVNEVASAFKIAGGPLVQRLLVPELLDAYSLGVDTDISRGTTADGNALYELLSYQGESIVDVELVERDGAAAFADLARGEASLVFSHRQASAEEAAEITGRDAAALHRLKLERILALDAIAVTTGAQAGVDALSPDQLAAILSGDIRNWSEVGGSDLPISVFTREEGADLREIIDTLLLRPRDAAFRDDVIALDSDESLNAAVATFPNSIGFTDLGAIVDRDPLPILDACGTAVPPTAFTVKTGEYPLGSAVYVYAAKGDISVHARGMVDFAQTSAGQEILALAGYIDLRPEAGPDRLPAPDWAGDEARRLSTTFRLREGTEPLDARDRLELEFLADYVRSGRAEGEELLFVSHGEDGPAAARELLSLLFASYPDIEERLTVGFRALPADAAATAPCGADAGITVQIWSRPLAEG</sequence>
<feature type="domain" description="PBP" evidence="3">
    <location>
        <begin position="132"/>
        <end position="343"/>
    </location>
</feature>
<dbReference type="InterPro" id="IPR024370">
    <property type="entry name" value="PBP_domain"/>
</dbReference>